<dbReference type="InterPro" id="IPR006016">
    <property type="entry name" value="UspA"/>
</dbReference>
<dbReference type="RefSeq" id="WP_090019089.1">
    <property type="nucleotide sequence ID" value="NZ_FNCE01000002.1"/>
</dbReference>
<dbReference type="Gene3D" id="3.40.50.12370">
    <property type="match status" value="1"/>
</dbReference>
<evidence type="ECO:0000313" key="2">
    <source>
        <dbReference type="EMBL" id="SDF83075.1"/>
    </source>
</evidence>
<protein>
    <submittedName>
        <fullName evidence="2">Universal stress protein family protein</fullName>
    </submittedName>
</protein>
<feature type="domain" description="UspA" evidence="1">
    <location>
        <begin position="1"/>
        <end position="148"/>
    </location>
</feature>
<evidence type="ECO:0000259" key="1">
    <source>
        <dbReference type="Pfam" id="PF00582"/>
    </source>
</evidence>
<organism evidence="2 3">
    <name type="scientific">Limimonas halophila</name>
    <dbReference type="NCBI Taxonomy" id="1082479"/>
    <lineage>
        <taxon>Bacteria</taxon>
        <taxon>Pseudomonadati</taxon>
        <taxon>Pseudomonadota</taxon>
        <taxon>Alphaproteobacteria</taxon>
        <taxon>Rhodospirillales</taxon>
        <taxon>Rhodovibrionaceae</taxon>
        <taxon>Limimonas</taxon>
    </lineage>
</organism>
<reference evidence="2 3" key="1">
    <citation type="submission" date="2016-10" db="EMBL/GenBank/DDBJ databases">
        <authorList>
            <person name="de Groot N.N."/>
        </authorList>
    </citation>
    <scope>NUCLEOTIDE SEQUENCE [LARGE SCALE GENOMIC DNA]</scope>
    <source>
        <strain evidence="2 3">DSM 25584</strain>
    </source>
</reference>
<accession>A0A1G7P9T0</accession>
<dbReference type="AlphaFoldDB" id="A0A1G7P9T0"/>
<dbReference type="SUPFAM" id="SSF52402">
    <property type="entry name" value="Adenine nucleotide alpha hydrolases-like"/>
    <property type="match status" value="1"/>
</dbReference>
<proteinExistence type="predicted"/>
<dbReference type="EMBL" id="FNCE01000002">
    <property type="protein sequence ID" value="SDF83075.1"/>
    <property type="molecule type" value="Genomic_DNA"/>
</dbReference>
<dbReference type="Pfam" id="PF00582">
    <property type="entry name" value="Usp"/>
    <property type="match status" value="1"/>
</dbReference>
<evidence type="ECO:0000313" key="3">
    <source>
        <dbReference type="Proteomes" id="UP000199415"/>
    </source>
</evidence>
<dbReference type="CDD" id="cd00293">
    <property type="entry name" value="USP-like"/>
    <property type="match status" value="1"/>
</dbReference>
<name>A0A1G7P9T0_9PROT</name>
<dbReference type="STRING" id="1082479.SAMN05216241_102489"/>
<sequence>MAGRIVVAVDSPEPGARMLEAAARLAVRRRAELMGLYVEERAFLDLAGFPFSKTLRPGGGWEAVDPATMQRAFETRAAELERELARLAERWRLRWRFQADRGVPAECLLASAQEADMLVLARSRSRQAPRAGSTARQALARSRIPVMILDPALSEPERVTAVFEGDERVLAAADDLARAYERPLEVLAVPAAPDDTTRAEAAAAWLHARGWPERVTRCETGRDLGATLAERAGGVTVVGASDDGELATLVDAARGPVLVVR</sequence>
<gene>
    <name evidence="2" type="ORF">SAMN05216241_102489</name>
</gene>
<dbReference type="Proteomes" id="UP000199415">
    <property type="component" value="Unassembled WGS sequence"/>
</dbReference>
<keyword evidence="3" id="KW-1185">Reference proteome</keyword>